<dbReference type="GO" id="GO:0000976">
    <property type="term" value="F:transcription cis-regulatory region binding"/>
    <property type="evidence" value="ECO:0007669"/>
    <property type="project" value="TreeGrafter"/>
</dbReference>
<dbReference type="PANTHER" id="PTHR30126">
    <property type="entry name" value="HTH-TYPE TRANSCRIPTIONAL REGULATOR"/>
    <property type="match status" value="1"/>
</dbReference>
<gene>
    <name evidence="6" type="ORF">A7A08_03159</name>
</gene>
<name>A0A1E2RV03_9HYPH</name>
<comment type="similarity">
    <text evidence="1">Belongs to the LysR transcriptional regulatory family.</text>
</comment>
<keyword evidence="4" id="KW-0804">Transcription</keyword>
<proteinExistence type="inferred from homology"/>
<dbReference type="RefSeq" id="WP_069096279.1">
    <property type="nucleotide sequence ID" value="NZ_MASI01000013.1"/>
</dbReference>
<comment type="caution">
    <text evidence="6">The sequence shown here is derived from an EMBL/GenBank/DDBJ whole genome shotgun (WGS) entry which is preliminary data.</text>
</comment>
<dbReference type="CDD" id="cd08420">
    <property type="entry name" value="PBP2_CysL_like"/>
    <property type="match status" value="1"/>
</dbReference>
<evidence type="ECO:0000313" key="6">
    <source>
        <dbReference type="EMBL" id="ODA65928.1"/>
    </source>
</evidence>
<dbReference type="Gene3D" id="3.40.190.290">
    <property type="match status" value="1"/>
</dbReference>
<dbReference type="PROSITE" id="PS50931">
    <property type="entry name" value="HTH_LYSR"/>
    <property type="match status" value="1"/>
</dbReference>
<dbReference type="SUPFAM" id="SSF53850">
    <property type="entry name" value="Periplasmic binding protein-like II"/>
    <property type="match status" value="1"/>
</dbReference>
<dbReference type="Pfam" id="PF03466">
    <property type="entry name" value="LysR_substrate"/>
    <property type="match status" value="1"/>
</dbReference>
<evidence type="ECO:0000256" key="2">
    <source>
        <dbReference type="ARBA" id="ARBA00023015"/>
    </source>
</evidence>
<keyword evidence="7" id="KW-1185">Reference proteome</keyword>
<dbReference type="PRINTS" id="PR00039">
    <property type="entry name" value="HTHLYSR"/>
</dbReference>
<dbReference type="STRING" id="1177755.A7A08_03159"/>
<dbReference type="InterPro" id="IPR036390">
    <property type="entry name" value="WH_DNA-bd_sf"/>
</dbReference>
<feature type="domain" description="HTH lysR-type" evidence="5">
    <location>
        <begin position="5"/>
        <end position="62"/>
    </location>
</feature>
<keyword evidence="2" id="KW-0805">Transcription regulation</keyword>
<dbReference type="PANTHER" id="PTHR30126:SF39">
    <property type="entry name" value="HTH-TYPE TRANSCRIPTIONAL REGULATOR CYSL"/>
    <property type="match status" value="1"/>
</dbReference>
<dbReference type="InterPro" id="IPR000847">
    <property type="entry name" value="LysR_HTH_N"/>
</dbReference>
<dbReference type="InterPro" id="IPR036388">
    <property type="entry name" value="WH-like_DNA-bd_sf"/>
</dbReference>
<dbReference type="Proteomes" id="UP000095087">
    <property type="component" value="Unassembled WGS sequence"/>
</dbReference>
<evidence type="ECO:0000256" key="4">
    <source>
        <dbReference type="ARBA" id="ARBA00023163"/>
    </source>
</evidence>
<dbReference type="FunFam" id="1.10.10.10:FF:000001">
    <property type="entry name" value="LysR family transcriptional regulator"/>
    <property type="match status" value="1"/>
</dbReference>
<dbReference type="OrthoDB" id="9808620at2"/>
<dbReference type="InterPro" id="IPR005119">
    <property type="entry name" value="LysR_subst-bd"/>
</dbReference>
<evidence type="ECO:0000313" key="7">
    <source>
        <dbReference type="Proteomes" id="UP000095087"/>
    </source>
</evidence>
<evidence type="ECO:0000256" key="1">
    <source>
        <dbReference type="ARBA" id="ARBA00009437"/>
    </source>
</evidence>
<sequence>MRLALTLEQIRIFSAVADRQHVTRAAQDLHLTQSAVSAAISGLERRYGIRLFDRVGRRIQLTQAGLEFLPEAKALLARAEHTGVALTELSGLKRGRLRLAASQTVGSYWLPPFMQQYHDVYPGIALSLAIGNTEGVAAKVVEGSAEIGFVEGEVEHPQLESIPIAEDELLLVVSPERWGTAKASAQSLRGHPWIFREPGSGTRALMEEGLACAGIAAPGLEIALTFPSNEAVRAAVEAGAGITVLSKLVVESQLTSGRLIALDFPLPKRQFFALRHKERGLTKAEQAFQRLIEENCQSLEPSRPRSPEPA</sequence>
<dbReference type="EMBL" id="MASI01000013">
    <property type="protein sequence ID" value="ODA65928.1"/>
    <property type="molecule type" value="Genomic_DNA"/>
</dbReference>
<evidence type="ECO:0000259" key="5">
    <source>
        <dbReference type="PROSITE" id="PS50931"/>
    </source>
</evidence>
<dbReference type="Gene3D" id="1.10.10.10">
    <property type="entry name" value="Winged helix-like DNA-binding domain superfamily/Winged helix DNA-binding domain"/>
    <property type="match status" value="1"/>
</dbReference>
<dbReference type="Pfam" id="PF00126">
    <property type="entry name" value="HTH_1"/>
    <property type="match status" value="1"/>
</dbReference>
<dbReference type="GO" id="GO:0003700">
    <property type="term" value="F:DNA-binding transcription factor activity"/>
    <property type="evidence" value="ECO:0007669"/>
    <property type="project" value="InterPro"/>
</dbReference>
<organism evidence="6 7">
    <name type="scientific">Methyloligella halotolerans</name>
    <dbReference type="NCBI Taxonomy" id="1177755"/>
    <lineage>
        <taxon>Bacteria</taxon>
        <taxon>Pseudomonadati</taxon>
        <taxon>Pseudomonadota</taxon>
        <taxon>Alphaproteobacteria</taxon>
        <taxon>Hyphomicrobiales</taxon>
        <taxon>Hyphomicrobiaceae</taxon>
        <taxon>Methyloligella</taxon>
    </lineage>
</organism>
<reference evidence="6 7" key="1">
    <citation type="submission" date="2016-07" db="EMBL/GenBank/DDBJ databases">
        <title>Draft genome sequence of Methyloligella halotolerans C2T (VKM B-2706T=CCUG 61687T=DSM 25045T), a halotolerant polyhydroxybutyrate accumulating methylotroph.</title>
        <authorList>
            <person name="Vasilenko O.V."/>
            <person name="Doronina N.V."/>
            <person name="Poroshina M.N."/>
            <person name="Tarlachkov S.V."/>
            <person name="Trotsenko Y.A."/>
        </authorList>
    </citation>
    <scope>NUCLEOTIDE SEQUENCE [LARGE SCALE GENOMIC DNA]</scope>
    <source>
        <strain evidence="6 7">VKM B-2706</strain>
    </source>
</reference>
<protein>
    <submittedName>
        <fullName evidence="6">HTH-type transcriptional regulator CysL</fullName>
    </submittedName>
</protein>
<evidence type="ECO:0000256" key="3">
    <source>
        <dbReference type="ARBA" id="ARBA00023125"/>
    </source>
</evidence>
<accession>A0A1E2RV03</accession>
<dbReference type="SUPFAM" id="SSF46785">
    <property type="entry name" value="Winged helix' DNA-binding domain"/>
    <property type="match status" value="1"/>
</dbReference>
<dbReference type="AlphaFoldDB" id="A0A1E2RV03"/>
<keyword evidence="3" id="KW-0238">DNA-binding</keyword>